<dbReference type="EMBL" id="MU394400">
    <property type="protein sequence ID" value="KAI6081313.1"/>
    <property type="molecule type" value="Genomic_DNA"/>
</dbReference>
<keyword evidence="2" id="KW-1185">Reference proteome</keyword>
<gene>
    <name evidence="1" type="ORF">F4821DRAFT_249622</name>
</gene>
<name>A0ACC0CLH0_9PEZI</name>
<sequence>MQRTLYVLVYPSPLFAAHWSFWLPHVDTNNRQLTTGDRVHVTGDRLGGFQYEYISNYNVREDDRHPNAFAIGLVSETHLSKSNKDESVTTCEDSPKKFDENVALNAFDAACREVPAPGPSLNKVSGGGVGKATGAPPKRAEVKDCQWWIKEAATHLVEAGILLPLDEGHECETPISRVDSLPRH</sequence>
<evidence type="ECO:0000313" key="2">
    <source>
        <dbReference type="Proteomes" id="UP001497680"/>
    </source>
</evidence>
<dbReference type="Proteomes" id="UP001497680">
    <property type="component" value="Unassembled WGS sequence"/>
</dbReference>
<evidence type="ECO:0000313" key="1">
    <source>
        <dbReference type="EMBL" id="KAI6081313.1"/>
    </source>
</evidence>
<proteinExistence type="predicted"/>
<reference evidence="1 2" key="1">
    <citation type="journal article" date="2022" name="New Phytol.">
        <title>Ecological generalism drives hyperdiversity of secondary metabolite gene clusters in xylarialean endophytes.</title>
        <authorList>
            <person name="Franco M.E.E."/>
            <person name="Wisecaver J.H."/>
            <person name="Arnold A.E."/>
            <person name="Ju Y.M."/>
            <person name="Slot J.C."/>
            <person name="Ahrendt S."/>
            <person name="Moore L.P."/>
            <person name="Eastman K.E."/>
            <person name="Scott K."/>
            <person name="Konkel Z."/>
            <person name="Mondo S.J."/>
            <person name="Kuo A."/>
            <person name="Hayes R.D."/>
            <person name="Haridas S."/>
            <person name="Andreopoulos B."/>
            <person name="Riley R."/>
            <person name="LaButti K."/>
            <person name="Pangilinan J."/>
            <person name="Lipzen A."/>
            <person name="Amirebrahimi M."/>
            <person name="Yan J."/>
            <person name="Adam C."/>
            <person name="Keymanesh K."/>
            <person name="Ng V."/>
            <person name="Louie K."/>
            <person name="Northen T."/>
            <person name="Drula E."/>
            <person name="Henrissat B."/>
            <person name="Hsieh H.M."/>
            <person name="Youens-Clark K."/>
            <person name="Lutzoni F."/>
            <person name="Miadlikowska J."/>
            <person name="Eastwood D.C."/>
            <person name="Hamelin R.C."/>
            <person name="Grigoriev I.V."/>
            <person name="U'Ren J.M."/>
        </authorList>
    </citation>
    <scope>NUCLEOTIDE SEQUENCE [LARGE SCALE GENOMIC DNA]</scope>
    <source>
        <strain evidence="1 2">ER1909</strain>
    </source>
</reference>
<accession>A0ACC0CLH0</accession>
<organism evidence="1 2">
    <name type="scientific">Hypoxylon rubiginosum</name>
    <dbReference type="NCBI Taxonomy" id="110542"/>
    <lineage>
        <taxon>Eukaryota</taxon>
        <taxon>Fungi</taxon>
        <taxon>Dikarya</taxon>
        <taxon>Ascomycota</taxon>
        <taxon>Pezizomycotina</taxon>
        <taxon>Sordariomycetes</taxon>
        <taxon>Xylariomycetidae</taxon>
        <taxon>Xylariales</taxon>
        <taxon>Hypoxylaceae</taxon>
        <taxon>Hypoxylon</taxon>
    </lineage>
</organism>
<protein>
    <submittedName>
        <fullName evidence="1">Uncharacterized protein</fullName>
    </submittedName>
</protein>
<comment type="caution">
    <text evidence="1">The sequence shown here is derived from an EMBL/GenBank/DDBJ whole genome shotgun (WGS) entry which is preliminary data.</text>
</comment>